<dbReference type="PROSITE" id="PS00211">
    <property type="entry name" value="ABC_TRANSPORTER_1"/>
    <property type="match status" value="1"/>
</dbReference>
<name>A0AAN7D0I2_9PEZI</name>
<keyword evidence="5" id="KW-0067">ATP-binding</keyword>
<dbReference type="InterPro" id="IPR050352">
    <property type="entry name" value="ABCG_transporters"/>
</dbReference>
<reference evidence="10" key="1">
    <citation type="journal article" date="2023" name="Mol. Phylogenet. Evol.">
        <title>Genome-scale phylogeny and comparative genomics of the fungal order Sordariales.</title>
        <authorList>
            <person name="Hensen N."/>
            <person name="Bonometti L."/>
            <person name="Westerberg I."/>
            <person name="Brannstrom I.O."/>
            <person name="Guillou S."/>
            <person name="Cros-Aarteil S."/>
            <person name="Calhoun S."/>
            <person name="Haridas S."/>
            <person name="Kuo A."/>
            <person name="Mondo S."/>
            <person name="Pangilinan J."/>
            <person name="Riley R."/>
            <person name="LaButti K."/>
            <person name="Andreopoulos B."/>
            <person name="Lipzen A."/>
            <person name="Chen C."/>
            <person name="Yan M."/>
            <person name="Daum C."/>
            <person name="Ng V."/>
            <person name="Clum A."/>
            <person name="Steindorff A."/>
            <person name="Ohm R.A."/>
            <person name="Martin F."/>
            <person name="Silar P."/>
            <person name="Natvig D.O."/>
            <person name="Lalanne C."/>
            <person name="Gautier V."/>
            <person name="Ament-Velasquez S.L."/>
            <person name="Kruys A."/>
            <person name="Hutchinson M.I."/>
            <person name="Powell A.J."/>
            <person name="Barry K."/>
            <person name="Miller A.N."/>
            <person name="Grigoriev I.V."/>
            <person name="Debuchy R."/>
            <person name="Gladieux P."/>
            <person name="Hiltunen Thoren M."/>
            <person name="Johannesson H."/>
        </authorList>
    </citation>
    <scope>NUCLEOTIDE SEQUENCE</scope>
    <source>
        <strain evidence="10">CBS 359.72</strain>
    </source>
</reference>
<keyword evidence="3 8" id="KW-0812">Transmembrane</keyword>
<dbReference type="Gene3D" id="3.40.50.300">
    <property type="entry name" value="P-loop containing nucleotide triphosphate hydrolases"/>
    <property type="match status" value="1"/>
</dbReference>
<accession>A0AAN7D0I2</accession>
<evidence type="ECO:0000313" key="11">
    <source>
        <dbReference type="Proteomes" id="UP001303647"/>
    </source>
</evidence>
<feature type="transmembrane region" description="Helical" evidence="8">
    <location>
        <begin position="318"/>
        <end position="339"/>
    </location>
</feature>
<feature type="transmembrane region" description="Helical" evidence="8">
    <location>
        <begin position="395"/>
        <end position="422"/>
    </location>
</feature>
<feature type="transmembrane region" description="Helical" evidence="8">
    <location>
        <begin position="351"/>
        <end position="375"/>
    </location>
</feature>
<dbReference type="AlphaFoldDB" id="A0AAN7D0I2"/>
<protein>
    <submittedName>
        <fullName evidence="10">P-loop containing nucleoside triphosphate hydrolase protein</fullName>
    </submittedName>
</protein>
<dbReference type="InterPro" id="IPR003439">
    <property type="entry name" value="ABC_transporter-like_ATP-bd"/>
</dbReference>
<evidence type="ECO:0000256" key="6">
    <source>
        <dbReference type="ARBA" id="ARBA00022989"/>
    </source>
</evidence>
<evidence type="ECO:0000256" key="7">
    <source>
        <dbReference type="ARBA" id="ARBA00023136"/>
    </source>
</evidence>
<evidence type="ECO:0000256" key="5">
    <source>
        <dbReference type="ARBA" id="ARBA00022840"/>
    </source>
</evidence>
<dbReference type="Proteomes" id="UP001303647">
    <property type="component" value="Unassembled WGS sequence"/>
</dbReference>
<dbReference type="InterPro" id="IPR027417">
    <property type="entry name" value="P-loop_NTPase"/>
</dbReference>
<dbReference type="GO" id="GO:0005524">
    <property type="term" value="F:ATP binding"/>
    <property type="evidence" value="ECO:0007669"/>
    <property type="project" value="UniProtKB-KW"/>
</dbReference>
<dbReference type="SUPFAM" id="SSF52540">
    <property type="entry name" value="P-loop containing nucleoside triphosphate hydrolases"/>
    <property type="match status" value="1"/>
</dbReference>
<dbReference type="PANTHER" id="PTHR48041:SF98">
    <property type="entry name" value="TRANSPORTER, PUTATIVE (EUROFUNG)-RELATED"/>
    <property type="match status" value="1"/>
</dbReference>
<keyword evidence="10" id="KW-0378">Hydrolase</keyword>
<reference evidence="10" key="2">
    <citation type="submission" date="2023-05" db="EMBL/GenBank/DDBJ databases">
        <authorList>
            <consortium name="Lawrence Berkeley National Laboratory"/>
            <person name="Steindorff A."/>
            <person name="Hensen N."/>
            <person name="Bonometti L."/>
            <person name="Westerberg I."/>
            <person name="Brannstrom I.O."/>
            <person name="Guillou S."/>
            <person name="Cros-Aarteil S."/>
            <person name="Calhoun S."/>
            <person name="Haridas S."/>
            <person name="Kuo A."/>
            <person name="Mondo S."/>
            <person name="Pangilinan J."/>
            <person name="Riley R."/>
            <person name="Labutti K."/>
            <person name="Andreopoulos B."/>
            <person name="Lipzen A."/>
            <person name="Chen C."/>
            <person name="Yanf M."/>
            <person name="Daum C."/>
            <person name="Ng V."/>
            <person name="Clum A."/>
            <person name="Ohm R."/>
            <person name="Martin F."/>
            <person name="Silar P."/>
            <person name="Natvig D."/>
            <person name="Lalanne C."/>
            <person name="Gautier V."/>
            <person name="Ament-Velasquez S.L."/>
            <person name="Kruys A."/>
            <person name="Hutchinson M.I."/>
            <person name="Powell A.J."/>
            <person name="Barry K."/>
            <person name="Miller A.N."/>
            <person name="Grigoriev I.V."/>
            <person name="Debuchy R."/>
            <person name="Gladieux P."/>
            <person name="Thoren M.H."/>
            <person name="Johannesson H."/>
        </authorList>
    </citation>
    <scope>NUCLEOTIDE SEQUENCE</scope>
    <source>
        <strain evidence="10">CBS 359.72</strain>
    </source>
</reference>
<dbReference type="GO" id="GO:0140359">
    <property type="term" value="F:ABC-type transporter activity"/>
    <property type="evidence" value="ECO:0007669"/>
    <property type="project" value="InterPro"/>
</dbReference>
<dbReference type="InterPro" id="IPR017871">
    <property type="entry name" value="ABC_transporter-like_CS"/>
</dbReference>
<dbReference type="InterPro" id="IPR013525">
    <property type="entry name" value="ABC2_TM"/>
</dbReference>
<dbReference type="PANTHER" id="PTHR48041">
    <property type="entry name" value="ABC TRANSPORTER G FAMILY MEMBER 28"/>
    <property type="match status" value="1"/>
</dbReference>
<keyword evidence="4" id="KW-0547">Nucleotide-binding</keyword>
<comment type="caution">
    <text evidence="10">The sequence shown here is derived from an EMBL/GenBank/DDBJ whole genome shotgun (WGS) entry which is preliminary data.</text>
</comment>
<keyword evidence="11" id="KW-1185">Reference proteome</keyword>
<dbReference type="Pfam" id="PF00005">
    <property type="entry name" value="ABC_tran"/>
    <property type="match status" value="1"/>
</dbReference>
<evidence type="ECO:0000313" key="10">
    <source>
        <dbReference type="EMBL" id="KAK4250717.1"/>
    </source>
</evidence>
<dbReference type="Pfam" id="PF01061">
    <property type="entry name" value="ABC2_membrane"/>
    <property type="match status" value="1"/>
</dbReference>
<dbReference type="PROSITE" id="PS50893">
    <property type="entry name" value="ABC_TRANSPORTER_2"/>
    <property type="match status" value="1"/>
</dbReference>
<evidence type="ECO:0000256" key="8">
    <source>
        <dbReference type="SAM" id="Phobius"/>
    </source>
</evidence>
<gene>
    <name evidence="10" type="ORF">C7999DRAFT_38318</name>
</gene>
<dbReference type="InterPro" id="IPR003593">
    <property type="entry name" value="AAA+_ATPase"/>
</dbReference>
<comment type="subcellular location">
    <subcellularLocation>
        <location evidence="1">Membrane</location>
        <topology evidence="1">Multi-pass membrane protein</topology>
    </subcellularLocation>
</comment>
<feature type="transmembrane region" description="Helical" evidence="8">
    <location>
        <begin position="434"/>
        <end position="460"/>
    </location>
</feature>
<organism evidence="10 11">
    <name type="scientific">Corynascus novoguineensis</name>
    <dbReference type="NCBI Taxonomy" id="1126955"/>
    <lineage>
        <taxon>Eukaryota</taxon>
        <taxon>Fungi</taxon>
        <taxon>Dikarya</taxon>
        <taxon>Ascomycota</taxon>
        <taxon>Pezizomycotina</taxon>
        <taxon>Sordariomycetes</taxon>
        <taxon>Sordariomycetidae</taxon>
        <taxon>Sordariales</taxon>
        <taxon>Chaetomiaceae</taxon>
        <taxon>Corynascus</taxon>
    </lineage>
</organism>
<keyword evidence="7 8" id="KW-0472">Membrane</keyword>
<evidence type="ECO:0000256" key="1">
    <source>
        <dbReference type="ARBA" id="ARBA00004141"/>
    </source>
</evidence>
<feature type="transmembrane region" description="Helical" evidence="8">
    <location>
        <begin position="503"/>
        <end position="521"/>
    </location>
</feature>
<feature type="domain" description="ABC transporter" evidence="9">
    <location>
        <begin position="25"/>
        <end position="246"/>
    </location>
</feature>
<evidence type="ECO:0000259" key="9">
    <source>
        <dbReference type="PROSITE" id="PS50893"/>
    </source>
</evidence>
<evidence type="ECO:0000256" key="4">
    <source>
        <dbReference type="ARBA" id="ARBA00022741"/>
    </source>
</evidence>
<dbReference type="SMART" id="SM00382">
    <property type="entry name" value="AAA"/>
    <property type="match status" value="1"/>
</dbReference>
<dbReference type="GO" id="GO:0016887">
    <property type="term" value="F:ATP hydrolysis activity"/>
    <property type="evidence" value="ECO:0007669"/>
    <property type="project" value="InterPro"/>
</dbReference>
<keyword evidence="6 8" id="KW-1133">Transmembrane helix</keyword>
<dbReference type="GO" id="GO:0016020">
    <property type="term" value="C:membrane"/>
    <property type="evidence" value="ECO:0007669"/>
    <property type="project" value="UniProtKB-SubCell"/>
</dbReference>
<proteinExistence type="predicted"/>
<evidence type="ECO:0000256" key="2">
    <source>
        <dbReference type="ARBA" id="ARBA00022448"/>
    </source>
</evidence>
<sequence>MDIEQQRPAAEKRFLDTPVEFLSWSRLTVIVKDGKTGRLKTLVDDAGGIVRAGECCAVMGPSGCGKTTFLNALAQRPVRKAYHVSGQVTLMVQDHDTFIGALTVRKTLQSASHLARVSSHRQGDEGRVDALLEAFGLAGLAASRVGAGISHGQKRRLAVAKQLVTGPSVLFLDEPTSGLDSMASYHVVSYLRQLARRMGLVVTHYFGAVGSPLIDYYAGIGVTVPERANPADFLLELVSTDFAQHHNGASVEDEHERVSELAAQAVASGATRAPPAGEAAGKLDLGTINASGSSKPTFFTQLVVLTHRSFIKAYRDGLAYTLRLAMYAALGLLAGTVWLSLGRRDQDSIQLLINALLVSCGFMSFMAVTYVPAFVEDDRQFRLDRRNGLCGPAPFLLSNLIVGTPFLCFFSAAFSVLFYWLADCRRSAAAFFAWTAWLYLNLLAAEGVVTVCVALVPGFVSALVGTSLLNVLAFSTASTLCQIAGETVLDLYGVRSADQGRNVGIAVAIVLGYRLVAWLLLKMKH</sequence>
<dbReference type="EMBL" id="MU857611">
    <property type="protein sequence ID" value="KAK4250717.1"/>
    <property type="molecule type" value="Genomic_DNA"/>
</dbReference>
<keyword evidence="2" id="KW-0813">Transport</keyword>
<evidence type="ECO:0000256" key="3">
    <source>
        <dbReference type="ARBA" id="ARBA00022692"/>
    </source>
</evidence>